<gene>
    <name evidence="1" type="ORF">PENFLA_c115G07886</name>
</gene>
<sequence>MVFDKSTANLALRLANIFTSLAPERLDAAFQNTREIQLSKADKVVAMEMMHVKTFEEAYKLNPTVPTIVRVFHVSP</sequence>
<reference evidence="2" key="1">
    <citation type="journal article" date="2017" name="Nat. Microbiol.">
        <title>Global analysis of biosynthetic gene clusters reveals vast potential of secondary metabolite production in Penicillium species.</title>
        <authorList>
            <person name="Nielsen J.C."/>
            <person name="Grijseels S."/>
            <person name="Prigent S."/>
            <person name="Ji B."/>
            <person name="Dainat J."/>
            <person name="Nielsen K.F."/>
            <person name="Frisvad J.C."/>
            <person name="Workman M."/>
            <person name="Nielsen J."/>
        </authorList>
    </citation>
    <scope>NUCLEOTIDE SEQUENCE [LARGE SCALE GENOMIC DNA]</scope>
    <source>
        <strain evidence="2">IBT 14082</strain>
    </source>
</reference>
<comment type="caution">
    <text evidence="1">The sequence shown here is derived from an EMBL/GenBank/DDBJ whole genome shotgun (WGS) entry which is preliminary data.</text>
</comment>
<dbReference type="EMBL" id="MLQL01000115">
    <property type="protein sequence ID" value="OQE09285.1"/>
    <property type="molecule type" value="Genomic_DNA"/>
</dbReference>
<protein>
    <submittedName>
        <fullName evidence="1">Uncharacterized protein</fullName>
    </submittedName>
</protein>
<organism evidence="1 2">
    <name type="scientific">Penicillium flavigenum</name>
    <dbReference type="NCBI Taxonomy" id="254877"/>
    <lineage>
        <taxon>Eukaryota</taxon>
        <taxon>Fungi</taxon>
        <taxon>Dikarya</taxon>
        <taxon>Ascomycota</taxon>
        <taxon>Pezizomycotina</taxon>
        <taxon>Eurotiomycetes</taxon>
        <taxon>Eurotiomycetidae</taxon>
        <taxon>Eurotiales</taxon>
        <taxon>Aspergillaceae</taxon>
        <taxon>Penicillium</taxon>
    </lineage>
</organism>
<evidence type="ECO:0000313" key="1">
    <source>
        <dbReference type="EMBL" id="OQE09285.1"/>
    </source>
</evidence>
<evidence type="ECO:0000313" key="2">
    <source>
        <dbReference type="Proteomes" id="UP000191342"/>
    </source>
</evidence>
<dbReference type="OrthoDB" id="762982at2759"/>
<name>A0A1V6S5H2_9EURO</name>
<keyword evidence="2" id="KW-1185">Reference proteome</keyword>
<dbReference type="AlphaFoldDB" id="A0A1V6S5H2"/>
<accession>A0A1V6S5H2</accession>
<proteinExistence type="predicted"/>
<dbReference type="Proteomes" id="UP000191342">
    <property type="component" value="Unassembled WGS sequence"/>
</dbReference>